<feature type="transmembrane region" description="Helical" evidence="1">
    <location>
        <begin position="321"/>
        <end position="342"/>
    </location>
</feature>
<feature type="transmembrane region" description="Helical" evidence="1">
    <location>
        <begin position="420"/>
        <end position="439"/>
    </location>
</feature>
<dbReference type="AlphaFoldDB" id="A0A506U811"/>
<proteinExistence type="predicted"/>
<accession>A0A506U811</accession>
<feature type="transmembrane region" description="Helical" evidence="1">
    <location>
        <begin position="260"/>
        <end position="282"/>
    </location>
</feature>
<gene>
    <name evidence="2" type="ORF">FJU11_07205</name>
</gene>
<feature type="transmembrane region" description="Helical" evidence="1">
    <location>
        <begin position="459"/>
        <end position="476"/>
    </location>
</feature>
<keyword evidence="1" id="KW-0812">Transmembrane</keyword>
<evidence type="ECO:0000313" key="2">
    <source>
        <dbReference type="EMBL" id="TPW29618.1"/>
    </source>
</evidence>
<feature type="transmembrane region" description="Helical" evidence="1">
    <location>
        <begin position="354"/>
        <end position="372"/>
    </location>
</feature>
<feature type="transmembrane region" description="Helical" evidence="1">
    <location>
        <begin position="88"/>
        <end position="107"/>
    </location>
</feature>
<feature type="transmembrane region" description="Helical" evidence="1">
    <location>
        <begin position="392"/>
        <end position="413"/>
    </location>
</feature>
<dbReference type="RefSeq" id="WP_141166361.1">
    <property type="nucleotide sequence ID" value="NZ_VHLH01000010.1"/>
</dbReference>
<dbReference type="OrthoDB" id="8448622at2"/>
<keyword evidence="1" id="KW-1133">Transmembrane helix</keyword>
<sequence>MGEYVVVSGLFLSGWSFGVLTGLSAVAAFFFSFICGLSLVVFVSAVLLWLGLPTNAFFVWAVACGLPFTLLAARPMRPEHLRPGHFRTSLITIVVGLVSLAVLVFFLRSVPLEKYHIDTFKYFRSGILFSRNETQYINLNDLEKRLFSFPIALSLARIYGEFYVKSLVPALSIGVLSVSLFFFWAISAKENVTRAARYGIAALMLLLMVSNNRYVWNSFYLNDHLYVAACVLIIAGAGVLNERMADVPRSFLVSVQILMMPALIMGRAEGFLLAGFAILPFILNPEVAPRDRRVVLAGFAVVTFAWHMYLAHAFMREGSSLPLSVFGPAALAVLAVLAVPFITITPLVRFRRAILILAETALWVALLVATIGKPGVMVESLSATYQNIVVGAGSWGRSLVVLAVIFVFVLVFCKDRRLATLRFPVTASIPMFFLLAYLRNGGAYRVGNGDSLNRMLIEIFPLAVLYLAVAAISLDWRRPFVVPDRQAISPENVSSSQTAHPA</sequence>
<reference evidence="2 3" key="1">
    <citation type="submission" date="2019-06" db="EMBL/GenBank/DDBJ databases">
        <authorList>
            <person name="Li M."/>
        </authorList>
    </citation>
    <scope>NUCLEOTIDE SEQUENCE [LARGE SCALE GENOMIC DNA]</scope>
    <source>
        <strain evidence="2 3">BGMRC6574</strain>
    </source>
</reference>
<evidence type="ECO:0008006" key="4">
    <source>
        <dbReference type="Google" id="ProtNLM"/>
    </source>
</evidence>
<keyword evidence="1" id="KW-0472">Membrane</keyword>
<feature type="transmembrane region" description="Helical" evidence="1">
    <location>
        <begin position="294"/>
        <end position="315"/>
    </location>
</feature>
<dbReference type="Proteomes" id="UP000320314">
    <property type="component" value="Unassembled WGS sequence"/>
</dbReference>
<keyword evidence="3" id="KW-1185">Reference proteome</keyword>
<feature type="transmembrane region" description="Helical" evidence="1">
    <location>
        <begin position="223"/>
        <end position="240"/>
    </location>
</feature>
<dbReference type="EMBL" id="VHLH01000010">
    <property type="protein sequence ID" value="TPW29618.1"/>
    <property type="molecule type" value="Genomic_DNA"/>
</dbReference>
<protein>
    <recommendedName>
        <fullName evidence="4">Glycosyltransferase RgtA/B/C/D-like domain-containing protein</fullName>
    </recommendedName>
</protein>
<evidence type="ECO:0000256" key="1">
    <source>
        <dbReference type="SAM" id="Phobius"/>
    </source>
</evidence>
<feature type="transmembrane region" description="Helical" evidence="1">
    <location>
        <begin position="20"/>
        <end position="50"/>
    </location>
</feature>
<name>A0A506U811_9HYPH</name>
<comment type="caution">
    <text evidence="2">The sequence shown here is derived from an EMBL/GenBank/DDBJ whole genome shotgun (WGS) entry which is preliminary data.</text>
</comment>
<evidence type="ECO:0000313" key="3">
    <source>
        <dbReference type="Proteomes" id="UP000320314"/>
    </source>
</evidence>
<feature type="transmembrane region" description="Helical" evidence="1">
    <location>
        <begin position="57"/>
        <end position="76"/>
    </location>
</feature>
<organism evidence="2 3">
    <name type="scientific">Pararhizobium mangrovi</name>
    <dbReference type="NCBI Taxonomy" id="2590452"/>
    <lineage>
        <taxon>Bacteria</taxon>
        <taxon>Pseudomonadati</taxon>
        <taxon>Pseudomonadota</taxon>
        <taxon>Alphaproteobacteria</taxon>
        <taxon>Hyphomicrobiales</taxon>
        <taxon>Rhizobiaceae</taxon>
        <taxon>Rhizobium/Agrobacterium group</taxon>
        <taxon>Pararhizobium</taxon>
    </lineage>
</organism>
<feature type="transmembrane region" description="Helical" evidence="1">
    <location>
        <begin position="167"/>
        <end position="186"/>
    </location>
</feature>